<organism evidence="1">
    <name type="scientific">marine sediment metagenome</name>
    <dbReference type="NCBI Taxonomy" id="412755"/>
    <lineage>
        <taxon>unclassified sequences</taxon>
        <taxon>metagenomes</taxon>
        <taxon>ecological metagenomes</taxon>
    </lineage>
</organism>
<feature type="non-terminal residue" evidence="1">
    <location>
        <position position="1"/>
    </location>
</feature>
<comment type="caution">
    <text evidence="1">The sequence shown here is derived from an EMBL/GenBank/DDBJ whole genome shotgun (WGS) entry which is preliminary data.</text>
</comment>
<evidence type="ECO:0000313" key="1">
    <source>
        <dbReference type="EMBL" id="GAF87613.1"/>
    </source>
</evidence>
<dbReference type="SUPFAM" id="SSF53649">
    <property type="entry name" value="Alkaline phosphatase-like"/>
    <property type="match status" value="1"/>
</dbReference>
<dbReference type="AlphaFoldDB" id="X0T2A4"/>
<dbReference type="InterPro" id="IPR017850">
    <property type="entry name" value="Alkaline_phosphatase_core_sf"/>
</dbReference>
<proteinExistence type="predicted"/>
<gene>
    <name evidence="1" type="ORF">S01H1_23768</name>
</gene>
<dbReference type="EMBL" id="BARS01013849">
    <property type="protein sequence ID" value="GAF87613.1"/>
    <property type="molecule type" value="Genomic_DNA"/>
</dbReference>
<name>X0T2A4_9ZZZZ</name>
<accession>X0T2A4</accession>
<evidence type="ECO:0008006" key="2">
    <source>
        <dbReference type="Google" id="ProtNLM"/>
    </source>
</evidence>
<sequence length="93" mass="10588">WQSPLHQYSSLRTSEYKLIWDWLSDTVQLFALEADPNELSDISGQRPEVVSTMLGTLRQIVDMATRDEQSEATVMTDPESAAVEERLRALGYL</sequence>
<dbReference type="Gene3D" id="3.30.1120.10">
    <property type="match status" value="1"/>
</dbReference>
<protein>
    <recommendedName>
        <fullName evidence="2">Sulfatase N-terminal domain-containing protein</fullName>
    </recommendedName>
</protein>
<reference evidence="1" key="1">
    <citation type="journal article" date="2014" name="Front. Microbiol.">
        <title>High frequency of phylogenetically diverse reductive dehalogenase-homologous genes in deep subseafloor sedimentary metagenomes.</title>
        <authorList>
            <person name="Kawai M."/>
            <person name="Futagami T."/>
            <person name="Toyoda A."/>
            <person name="Takaki Y."/>
            <person name="Nishi S."/>
            <person name="Hori S."/>
            <person name="Arai W."/>
            <person name="Tsubouchi T."/>
            <person name="Morono Y."/>
            <person name="Uchiyama I."/>
            <person name="Ito T."/>
            <person name="Fujiyama A."/>
            <person name="Inagaki F."/>
            <person name="Takami H."/>
        </authorList>
    </citation>
    <scope>NUCLEOTIDE SEQUENCE</scope>
    <source>
        <strain evidence="1">Expedition CK06-06</strain>
    </source>
</reference>